<reference evidence="3" key="1">
    <citation type="journal article" date="2021" name="Cell">
        <title>Tracing the genetic footprints of vertebrate landing in non-teleost ray-finned fishes.</title>
        <authorList>
            <person name="Bi X."/>
            <person name="Wang K."/>
            <person name="Yang L."/>
            <person name="Pan H."/>
            <person name="Jiang H."/>
            <person name="Wei Q."/>
            <person name="Fang M."/>
            <person name="Yu H."/>
            <person name="Zhu C."/>
            <person name="Cai Y."/>
            <person name="He Y."/>
            <person name="Gan X."/>
            <person name="Zeng H."/>
            <person name="Yu D."/>
            <person name="Zhu Y."/>
            <person name="Jiang H."/>
            <person name="Qiu Q."/>
            <person name="Yang H."/>
            <person name="Zhang Y.E."/>
            <person name="Wang W."/>
            <person name="Zhu M."/>
            <person name="He S."/>
            <person name="Zhang G."/>
        </authorList>
    </citation>
    <scope>NUCLEOTIDE SEQUENCE</scope>
    <source>
        <strain evidence="3">Pddl_001</strain>
    </source>
</reference>
<protein>
    <submittedName>
        <fullName evidence="3">SRA1 protein</fullName>
    </submittedName>
</protein>
<keyword evidence="4" id="KW-1185">Reference proteome</keyword>
<dbReference type="EMBL" id="JAAWVQ010119644">
    <property type="protein sequence ID" value="MBN3282636.1"/>
    <property type="molecule type" value="Genomic_DNA"/>
</dbReference>
<dbReference type="InterPro" id="IPR009917">
    <property type="entry name" value="SRA1/Sec31"/>
</dbReference>
<sequence length="279" mass="31286">MVPRNPCIRVWFPKILSFARQKNGRSSERTDYGITCSKWRPRKWKLSCDLAGSTMAESYVKPGNQEKGWNDPPQFSYGLQTQAQGVQKRNFLNKRVPPPQLDGSQVSLPSGAPLPAKPLSPTLPLAPPPSTVVLPARRLSAVDCTALSASTHTECEATIEDVMGLLDWALTACRTTVKRQVCDEVSKRLTLFQEMWISGKLSSPVKKRMYYLAEELKKQNWDSADETHRSLIVDYVNEVSQWMVGVKRLIAETRNLPTEVLNAEVEGPSPKEDTTQNTQ</sequence>
<name>A0ABS2Y8W2_POLSP</name>
<dbReference type="PANTHER" id="PTHR18834:SF2">
    <property type="entry name" value="STEROID RECEPTOR RNA ACTIVATOR 1"/>
    <property type="match status" value="1"/>
</dbReference>
<evidence type="ECO:0000313" key="4">
    <source>
        <dbReference type="Proteomes" id="UP001166093"/>
    </source>
</evidence>
<feature type="non-terminal residue" evidence="3">
    <location>
        <position position="1"/>
    </location>
</feature>
<gene>
    <name evidence="3" type="primary">Sra1</name>
    <name evidence="3" type="ORF">GTO93_0010889</name>
</gene>
<accession>A0ABS2Y8W2</accession>
<proteinExistence type="predicted"/>
<dbReference type="Gene3D" id="1.20.940.10">
    <property type="entry name" value="Functional domain of the splicing factor Prp18"/>
    <property type="match status" value="1"/>
</dbReference>
<dbReference type="Proteomes" id="UP001166093">
    <property type="component" value="Unassembled WGS sequence"/>
</dbReference>
<dbReference type="Pfam" id="PF07304">
    <property type="entry name" value="SRA1"/>
    <property type="match status" value="1"/>
</dbReference>
<feature type="domain" description="SRA1/Sec31" evidence="2">
    <location>
        <begin position="125"/>
        <end position="263"/>
    </location>
</feature>
<organism evidence="3 4">
    <name type="scientific">Polyodon spathula</name>
    <name type="common">North American paddlefish</name>
    <name type="synonym">Squalus spathula</name>
    <dbReference type="NCBI Taxonomy" id="7913"/>
    <lineage>
        <taxon>Eukaryota</taxon>
        <taxon>Metazoa</taxon>
        <taxon>Chordata</taxon>
        <taxon>Craniata</taxon>
        <taxon>Vertebrata</taxon>
        <taxon>Euteleostomi</taxon>
        <taxon>Actinopterygii</taxon>
        <taxon>Chondrostei</taxon>
        <taxon>Acipenseriformes</taxon>
        <taxon>Polyodontidae</taxon>
        <taxon>Polyodon</taxon>
    </lineage>
</organism>
<evidence type="ECO:0000313" key="3">
    <source>
        <dbReference type="EMBL" id="MBN3282636.1"/>
    </source>
</evidence>
<dbReference type="InterPro" id="IPR040243">
    <property type="entry name" value="Steroid_recept_RNA_1"/>
</dbReference>
<comment type="caution">
    <text evidence="3">The sequence shown here is derived from an EMBL/GenBank/DDBJ whole genome shotgun (WGS) entry which is preliminary data.</text>
</comment>
<evidence type="ECO:0000259" key="2">
    <source>
        <dbReference type="Pfam" id="PF07304"/>
    </source>
</evidence>
<feature type="region of interest" description="Disordered" evidence="1">
    <location>
        <begin position="93"/>
        <end position="114"/>
    </location>
</feature>
<evidence type="ECO:0000256" key="1">
    <source>
        <dbReference type="SAM" id="MobiDB-lite"/>
    </source>
</evidence>
<feature type="non-terminal residue" evidence="3">
    <location>
        <position position="279"/>
    </location>
</feature>
<dbReference type="PANTHER" id="PTHR18834">
    <property type="entry name" value="STEROID RECEPTOR RNA ACTIVATOR 1"/>
    <property type="match status" value="1"/>
</dbReference>